<dbReference type="AlphaFoldDB" id="A0A1I8MVK4"/>
<dbReference type="PANTHER" id="PTHR10245:SF15">
    <property type="entry name" value="ENDOTHELIAL DIFFERENTIATION-RELATED FACTOR 1"/>
    <property type="match status" value="1"/>
</dbReference>
<name>A0A1I8MVK4_MUSDO</name>
<keyword evidence="2" id="KW-0238">DNA-binding</keyword>
<dbReference type="PROSITE" id="PS50943">
    <property type="entry name" value="HTH_CROC1"/>
    <property type="match status" value="1"/>
</dbReference>
<dbReference type="GO" id="GO:0003677">
    <property type="term" value="F:DNA binding"/>
    <property type="evidence" value="ECO:0007669"/>
    <property type="project" value="UniProtKB-KW"/>
</dbReference>
<dbReference type="EnsemblMetazoa" id="MDOA008881-RA">
    <property type="protein sequence ID" value="MDOA008881-PA"/>
    <property type="gene ID" value="MDOA008881"/>
</dbReference>
<evidence type="ECO:0000256" key="4">
    <source>
        <dbReference type="SAM" id="MobiDB-lite"/>
    </source>
</evidence>
<dbReference type="SMART" id="SM00530">
    <property type="entry name" value="HTH_XRE"/>
    <property type="match status" value="1"/>
</dbReference>
<organism evidence="6">
    <name type="scientific">Musca domestica</name>
    <name type="common">House fly</name>
    <dbReference type="NCBI Taxonomy" id="7370"/>
    <lineage>
        <taxon>Eukaryota</taxon>
        <taxon>Metazoa</taxon>
        <taxon>Ecdysozoa</taxon>
        <taxon>Arthropoda</taxon>
        <taxon>Hexapoda</taxon>
        <taxon>Insecta</taxon>
        <taxon>Pterygota</taxon>
        <taxon>Neoptera</taxon>
        <taxon>Endopterygota</taxon>
        <taxon>Diptera</taxon>
        <taxon>Brachycera</taxon>
        <taxon>Muscomorpha</taxon>
        <taxon>Muscoidea</taxon>
        <taxon>Muscidae</taxon>
        <taxon>Musca</taxon>
    </lineage>
</organism>
<sequence length="145" mass="16028">MSDWDTVTVIRKKAPKASVLKSESAINNARRQGQAVETTQKYGAGTNKQHVTTKNTAKLDRETEELKHDKIPLEVGKLIMQGRQAKGLSQKDLATKICEKQQIVTDYEAGRGIPNNMILGKIERVIGIKLRGKDRGQPLAPPGKK</sequence>
<evidence type="ECO:0000259" key="5">
    <source>
        <dbReference type="PROSITE" id="PS50943"/>
    </source>
</evidence>
<dbReference type="eggNOG" id="KOG3398">
    <property type="taxonomic scope" value="Eukaryota"/>
</dbReference>
<protein>
    <submittedName>
        <fullName evidence="8">Endothelial differentiation-related factor 1 homolog</fullName>
    </submittedName>
</protein>
<evidence type="ECO:0000256" key="1">
    <source>
        <dbReference type="ARBA" id="ARBA00023015"/>
    </source>
</evidence>
<feature type="domain" description="HTH cro/C1-type" evidence="5">
    <location>
        <begin position="83"/>
        <end position="133"/>
    </location>
</feature>
<dbReference type="FunFam" id="1.10.260.40:FF:000015">
    <property type="entry name" value="Endothelial differentiation-related factor 1"/>
    <property type="match status" value="1"/>
</dbReference>
<dbReference type="OrthoDB" id="10253401at2759"/>
<feature type="region of interest" description="Disordered" evidence="4">
    <location>
        <begin position="28"/>
        <end position="64"/>
    </location>
</feature>
<evidence type="ECO:0000256" key="2">
    <source>
        <dbReference type="ARBA" id="ARBA00023125"/>
    </source>
</evidence>
<dbReference type="STRING" id="7370.A0A1I8MVK4"/>
<dbReference type="Pfam" id="PF01381">
    <property type="entry name" value="HTH_3"/>
    <property type="match status" value="1"/>
</dbReference>
<dbReference type="VEuPathDB" id="VectorBase:MDOA008881"/>
<feature type="compositionally biased region" description="Polar residues" evidence="4">
    <location>
        <begin position="28"/>
        <end position="56"/>
    </location>
</feature>
<dbReference type="SUPFAM" id="SSF47413">
    <property type="entry name" value="lambda repressor-like DNA-binding domains"/>
    <property type="match status" value="1"/>
</dbReference>
<evidence type="ECO:0000256" key="3">
    <source>
        <dbReference type="ARBA" id="ARBA00023163"/>
    </source>
</evidence>
<dbReference type="CDD" id="cd00093">
    <property type="entry name" value="HTH_XRE"/>
    <property type="match status" value="1"/>
</dbReference>
<gene>
    <name evidence="6" type="primary">101887242</name>
    <name evidence="8" type="synonym">LOC101887242</name>
</gene>
<dbReference type="Gene3D" id="1.10.260.40">
    <property type="entry name" value="lambda repressor-like DNA-binding domains"/>
    <property type="match status" value="1"/>
</dbReference>
<evidence type="ECO:0000313" key="6">
    <source>
        <dbReference type="EnsemblMetazoa" id="MDOA008881-PA"/>
    </source>
</evidence>
<keyword evidence="7" id="KW-1185">Reference proteome</keyword>
<dbReference type="VEuPathDB" id="VectorBase:MDOMA2_005658"/>
<dbReference type="GO" id="GO:0005634">
    <property type="term" value="C:nucleus"/>
    <property type="evidence" value="ECO:0007669"/>
    <property type="project" value="TreeGrafter"/>
</dbReference>
<evidence type="ECO:0000313" key="7">
    <source>
        <dbReference type="Proteomes" id="UP001652621"/>
    </source>
</evidence>
<keyword evidence="3" id="KW-0804">Transcription</keyword>
<accession>A0A1I8MVK4</accession>
<dbReference type="RefSeq" id="XP_005187860.1">
    <property type="nucleotide sequence ID" value="XM_005187803.3"/>
</dbReference>
<dbReference type="InterPro" id="IPR001387">
    <property type="entry name" value="Cro/C1-type_HTH"/>
</dbReference>
<dbReference type="InterPro" id="IPR013729">
    <property type="entry name" value="MBF1_N"/>
</dbReference>
<evidence type="ECO:0000313" key="8">
    <source>
        <dbReference type="RefSeq" id="XP_005187860.1"/>
    </source>
</evidence>
<dbReference type="GO" id="GO:0006357">
    <property type="term" value="P:regulation of transcription by RNA polymerase II"/>
    <property type="evidence" value="ECO:0007669"/>
    <property type="project" value="UniProtKB-ARBA"/>
</dbReference>
<dbReference type="KEGG" id="mde:101887242"/>
<dbReference type="PANTHER" id="PTHR10245">
    <property type="entry name" value="ENDOTHELIAL DIFFERENTIATION-RELATED FACTOR 1 MULTIPROTEIN BRIDGING FACTOR 1"/>
    <property type="match status" value="1"/>
</dbReference>
<reference evidence="8" key="2">
    <citation type="submission" date="2025-04" db="UniProtKB">
        <authorList>
            <consortium name="RefSeq"/>
        </authorList>
    </citation>
    <scope>IDENTIFICATION</scope>
    <source>
        <strain evidence="8">Aabys</strain>
    </source>
</reference>
<keyword evidence="1" id="KW-0805">Transcription regulation</keyword>
<dbReference type="Pfam" id="PF08523">
    <property type="entry name" value="MBF1"/>
    <property type="match status" value="1"/>
</dbReference>
<dbReference type="InterPro" id="IPR010982">
    <property type="entry name" value="Lambda_DNA-bd_dom_sf"/>
</dbReference>
<reference evidence="6" key="1">
    <citation type="submission" date="2020-05" db="UniProtKB">
        <authorList>
            <consortium name="EnsemblMetazoa"/>
        </authorList>
    </citation>
    <scope>IDENTIFICATION</scope>
    <source>
        <strain evidence="6">Aabys</strain>
    </source>
</reference>
<proteinExistence type="predicted"/>
<dbReference type="Proteomes" id="UP001652621">
    <property type="component" value="Unplaced"/>
</dbReference>